<keyword evidence="1" id="KW-1133">Transmembrane helix</keyword>
<keyword evidence="3" id="KW-1185">Reference proteome</keyword>
<evidence type="ECO:0000256" key="1">
    <source>
        <dbReference type="SAM" id="Phobius"/>
    </source>
</evidence>
<comment type="caution">
    <text evidence="2">The sequence shown here is derived from an EMBL/GenBank/DDBJ whole genome shotgun (WGS) entry which is preliminary data.</text>
</comment>
<feature type="transmembrane region" description="Helical" evidence="1">
    <location>
        <begin position="6"/>
        <end position="26"/>
    </location>
</feature>
<protein>
    <recommendedName>
        <fullName evidence="4">DUF1761 domain-containing protein</fullName>
    </recommendedName>
</protein>
<accession>A0A0N8H9E1</accession>
<dbReference type="Pfam" id="PF08570">
    <property type="entry name" value="DUF1761"/>
    <property type="match status" value="1"/>
</dbReference>
<feature type="transmembrane region" description="Helical" evidence="1">
    <location>
        <begin position="87"/>
        <end position="108"/>
    </location>
</feature>
<sequence length="138" mass="14943">MDFSNINFLAVLVGGILAFAFGALWYSPVLFSKAWQAEVGLSEDDIKGANMAKIFGTSLLLMLVMSLGMAIMLRGHDEGEITTVTGLMHGLYVGVMFVATSVGINILYQRRSVKLFLIDAGYQVIMLMIMGAIIGAWA</sequence>
<dbReference type="InterPro" id="IPR013879">
    <property type="entry name" value="DUF1761"/>
</dbReference>
<name>A0A0N8H9E1_9BACT</name>
<proteinExistence type="predicted"/>
<dbReference type="OrthoDB" id="333057at2"/>
<dbReference type="Proteomes" id="UP000050454">
    <property type="component" value="Unassembled WGS sequence"/>
</dbReference>
<keyword evidence="1" id="KW-0812">Transmembrane</keyword>
<organism evidence="2 3">
    <name type="scientific">Jiulongibacter sediminis</name>
    <dbReference type="NCBI Taxonomy" id="1605367"/>
    <lineage>
        <taxon>Bacteria</taxon>
        <taxon>Pseudomonadati</taxon>
        <taxon>Bacteroidota</taxon>
        <taxon>Cytophagia</taxon>
        <taxon>Cytophagales</taxon>
        <taxon>Leadbetterellaceae</taxon>
        <taxon>Jiulongibacter</taxon>
    </lineage>
</organism>
<keyword evidence="1" id="KW-0472">Membrane</keyword>
<dbReference type="EMBL" id="LGTQ01000012">
    <property type="protein sequence ID" value="KPM47116.1"/>
    <property type="molecule type" value="Genomic_DNA"/>
</dbReference>
<dbReference type="RefSeq" id="WP_055149674.1">
    <property type="nucleotide sequence ID" value="NZ_CAKZPM010000004.1"/>
</dbReference>
<dbReference type="AlphaFoldDB" id="A0A0N8H9E1"/>
<reference evidence="2 3" key="1">
    <citation type="submission" date="2015-07" db="EMBL/GenBank/DDBJ databases">
        <title>The draft genome sequence of Leadbetterella sp. JN14-9.</title>
        <authorList>
            <person name="Liu Y."/>
            <person name="Du J."/>
            <person name="Shao Z."/>
        </authorList>
    </citation>
    <scope>NUCLEOTIDE SEQUENCE [LARGE SCALE GENOMIC DNA]</scope>
    <source>
        <strain evidence="2 3">JN14-9</strain>
    </source>
</reference>
<evidence type="ECO:0008006" key="4">
    <source>
        <dbReference type="Google" id="ProtNLM"/>
    </source>
</evidence>
<evidence type="ECO:0000313" key="2">
    <source>
        <dbReference type="EMBL" id="KPM47116.1"/>
    </source>
</evidence>
<feature type="transmembrane region" description="Helical" evidence="1">
    <location>
        <begin position="54"/>
        <end position="75"/>
    </location>
</feature>
<dbReference type="STRING" id="1605367.AFM12_14940"/>
<feature type="transmembrane region" description="Helical" evidence="1">
    <location>
        <begin position="115"/>
        <end position="137"/>
    </location>
</feature>
<gene>
    <name evidence="2" type="ORF">AFM12_14940</name>
</gene>
<evidence type="ECO:0000313" key="3">
    <source>
        <dbReference type="Proteomes" id="UP000050454"/>
    </source>
</evidence>